<protein>
    <submittedName>
        <fullName evidence="2">Uncharacterized protein</fullName>
    </submittedName>
</protein>
<feature type="region of interest" description="Disordered" evidence="1">
    <location>
        <begin position="183"/>
        <end position="202"/>
    </location>
</feature>
<dbReference type="Proteomes" id="UP000001595">
    <property type="component" value="Chromosome 8"/>
</dbReference>
<evidence type="ECO:0000313" key="3">
    <source>
        <dbReference type="Proteomes" id="UP000001595"/>
    </source>
</evidence>
<dbReference type="GeneTree" id="ENSGT00910000147457"/>
<reference evidence="2" key="2">
    <citation type="submission" date="2025-08" db="UniProtKB">
        <authorList>
            <consortium name="Ensembl"/>
        </authorList>
    </citation>
    <scope>IDENTIFICATION</scope>
</reference>
<reference evidence="2 3" key="1">
    <citation type="submission" date="2008-02" db="EMBL/GenBank/DDBJ databases">
        <title>A 6x draft sequence assembly of the Pongo pygmaeus abelii genome.</title>
        <authorList>
            <person name="Wilson R.K."/>
            <person name="Mardis E."/>
        </authorList>
    </citation>
    <scope>NUCLEOTIDE SEQUENCE [LARGE SCALE GENOMIC DNA]</scope>
</reference>
<evidence type="ECO:0000313" key="2">
    <source>
        <dbReference type="Ensembl" id="ENSPPYP00000040817.1"/>
    </source>
</evidence>
<name>A0A8I5TSZ9_PONAB</name>
<organism evidence="2 3">
    <name type="scientific">Pongo abelii</name>
    <name type="common">Sumatran orangutan</name>
    <name type="synonym">Pongo pygmaeus abelii</name>
    <dbReference type="NCBI Taxonomy" id="9601"/>
    <lineage>
        <taxon>Eukaryota</taxon>
        <taxon>Metazoa</taxon>
        <taxon>Chordata</taxon>
        <taxon>Craniata</taxon>
        <taxon>Vertebrata</taxon>
        <taxon>Euteleostomi</taxon>
        <taxon>Mammalia</taxon>
        <taxon>Eutheria</taxon>
        <taxon>Euarchontoglires</taxon>
        <taxon>Primates</taxon>
        <taxon>Haplorrhini</taxon>
        <taxon>Catarrhini</taxon>
        <taxon>Hominidae</taxon>
        <taxon>Pongo</taxon>
    </lineage>
</organism>
<evidence type="ECO:0000256" key="1">
    <source>
        <dbReference type="SAM" id="MobiDB-lite"/>
    </source>
</evidence>
<sequence>MGGITALGLYHCFHPRHSTAAFGLSPALPSALNSRPACTCLLDPSTWRPAHVSGPAIPSSPQILSVFSLGFPGFVNGSCVSRYKPAIIFPPASPPPDLPSSVSIFHLQLLCSHGHCCITESGPLLSFSNWPPSLIPPLKPPVHYHQIKLSPARSLLFEKPPLTWKHHCLAHILTYSPSRLDPHTSFQPPLPSTPPSLSSRLPSPLNPAQRGFSCLHHITEIPPASGFN</sequence>
<reference evidence="2" key="3">
    <citation type="submission" date="2025-09" db="UniProtKB">
        <authorList>
            <consortium name="Ensembl"/>
        </authorList>
    </citation>
    <scope>IDENTIFICATION</scope>
</reference>
<proteinExistence type="predicted"/>
<dbReference type="AlphaFoldDB" id="A0A8I5TSZ9"/>
<keyword evidence="3" id="KW-1185">Reference proteome</keyword>
<dbReference type="Ensembl" id="ENSPPYT00000044209.1">
    <property type="protein sequence ID" value="ENSPPYP00000040817.1"/>
    <property type="gene ID" value="ENSPPYG00000037871.1"/>
</dbReference>
<accession>A0A8I5TSZ9</accession>
<dbReference type="OMA" id="PACTCLL"/>